<feature type="domain" description="ABC transporter" evidence="6">
    <location>
        <begin position="2"/>
        <end position="234"/>
    </location>
</feature>
<dbReference type="PANTHER" id="PTHR43820:SF4">
    <property type="entry name" value="HIGH-AFFINITY BRANCHED-CHAIN AMINO ACID TRANSPORT ATP-BINDING PROTEIN LIVF"/>
    <property type="match status" value="1"/>
</dbReference>
<comment type="caution">
    <text evidence="7">The sequence shown here is derived from an EMBL/GenBank/DDBJ whole genome shotgun (WGS) entry which is preliminary data.</text>
</comment>
<accession>A0ABP8PXF3</accession>
<evidence type="ECO:0000256" key="4">
    <source>
        <dbReference type="ARBA" id="ARBA00022840"/>
    </source>
</evidence>
<dbReference type="Gene3D" id="3.40.50.300">
    <property type="entry name" value="P-loop containing nucleotide triphosphate hydrolases"/>
    <property type="match status" value="1"/>
</dbReference>
<dbReference type="PROSITE" id="PS00211">
    <property type="entry name" value="ABC_TRANSPORTER_1"/>
    <property type="match status" value="1"/>
</dbReference>
<sequence>MLTVSDLRAGYGQLEVLHSIDLTVDAGEVVSLIGANAAGKTTTLNTLAGVLPPSAGSILFDGEDITRLPSHARVERGLVLVPQGRQLFGHMTVEENIDLGAYTKRAARHAAGTRAEVFDLFPVLADRRRQQAGTLSGGEQSMLAMARGLMAKPRLLMLDEPTEGLSPLLVSQTMELAGTVAERGMTILLVEQNVVQALKRAKRGYVLESGKITMSGESADLLADDGLRAAFLGL</sequence>
<evidence type="ECO:0000256" key="3">
    <source>
        <dbReference type="ARBA" id="ARBA00022741"/>
    </source>
</evidence>
<dbReference type="EMBL" id="BAABHF010000019">
    <property type="protein sequence ID" value="GAA4492962.1"/>
    <property type="molecule type" value="Genomic_DNA"/>
</dbReference>
<dbReference type="RefSeq" id="WP_345463288.1">
    <property type="nucleotide sequence ID" value="NZ_BAABHF010000019.1"/>
</dbReference>
<dbReference type="InterPro" id="IPR027417">
    <property type="entry name" value="P-loop_NTPase"/>
</dbReference>
<evidence type="ECO:0000259" key="6">
    <source>
        <dbReference type="PROSITE" id="PS50893"/>
    </source>
</evidence>
<name>A0ABP8PXF3_9ACTN</name>
<evidence type="ECO:0000256" key="2">
    <source>
        <dbReference type="ARBA" id="ARBA00022448"/>
    </source>
</evidence>
<evidence type="ECO:0000313" key="8">
    <source>
        <dbReference type="Proteomes" id="UP001500503"/>
    </source>
</evidence>
<comment type="similarity">
    <text evidence="1">Belongs to the ABC transporter superfamily.</text>
</comment>
<organism evidence="7 8">
    <name type="scientific">Actinoallomurus oryzae</name>
    <dbReference type="NCBI Taxonomy" id="502180"/>
    <lineage>
        <taxon>Bacteria</taxon>
        <taxon>Bacillati</taxon>
        <taxon>Actinomycetota</taxon>
        <taxon>Actinomycetes</taxon>
        <taxon>Streptosporangiales</taxon>
        <taxon>Thermomonosporaceae</taxon>
        <taxon>Actinoallomurus</taxon>
    </lineage>
</organism>
<dbReference type="GO" id="GO:0005524">
    <property type="term" value="F:ATP binding"/>
    <property type="evidence" value="ECO:0007669"/>
    <property type="project" value="UniProtKB-KW"/>
</dbReference>
<keyword evidence="3" id="KW-0547">Nucleotide-binding</keyword>
<keyword evidence="5" id="KW-0029">Amino-acid transport</keyword>
<dbReference type="InterPro" id="IPR052156">
    <property type="entry name" value="BCAA_Transport_ATP-bd_LivF"/>
</dbReference>
<dbReference type="Proteomes" id="UP001500503">
    <property type="component" value="Unassembled WGS sequence"/>
</dbReference>
<dbReference type="InterPro" id="IPR003439">
    <property type="entry name" value="ABC_transporter-like_ATP-bd"/>
</dbReference>
<keyword evidence="4 7" id="KW-0067">ATP-binding</keyword>
<dbReference type="Pfam" id="PF00005">
    <property type="entry name" value="ABC_tran"/>
    <property type="match status" value="1"/>
</dbReference>
<dbReference type="CDD" id="cd03224">
    <property type="entry name" value="ABC_TM1139_LivF_branched"/>
    <property type="match status" value="1"/>
</dbReference>
<reference evidence="8" key="1">
    <citation type="journal article" date="2019" name="Int. J. Syst. Evol. Microbiol.">
        <title>The Global Catalogue of Microorganisms (GCM) 10K type strain sequencing project: providing services to taxonomists for standard genome sequencing and annotation.</title>
        <authorList>
            <consortium name="The Broad Institute Genomics Platform"/>
            <consortium name="The Broad Institute Genome Sequencing Center for Infectious Disease"/>
            <person name="Wu L."/>
            <person name="Ma J."/>
        </authorList>
    </citation>
    <scope>NUCLEOTIDE SEQUENCE [LARGE SCALE GENOMIC DNA]</scope>
    <source>
        <strain evidence="8">JCM 17933</strain>
    </source>
</reference>
<keyword evidence="8" id="KW-1185">Reference proteome</keyword>
<evidence type="ECO:0000313" key="7">
    <source>
        <dbReference type="EMBL" id="GAA4492962.1"/>
    </source>
</evidence>
<dbReference type="InterPro" id="IPR017871">
    <property type="entry name" value="ABC_transporter-like_CS"/>
</dbReference>
<evidence type="ECO:0000256" key="5">
    <source>
        <dbReference type="ARBA" id="ARBA00022970"/>
    </source>
</evidence>
<protein>
    <submittedName>
        <fullName evidence="7">ABC transporter ATP-binding protein</fullName>
    </submittedName>
</protein>
<dbReference type="PROSITE" id="PS50893">
    <property type="entry name" value="ABC_TRANSPORTER_2"/>
    <property type="match status" value="1"/>
</dbReference>
<gene>
    <name evidence="7" type="ORF">GCM10023191_029660</name>
</gene>
<dbReference type="SMART" id="SM00382">
    <property type="entry name" value="AAA"/>
    <property type="match status" value="1"/>
</dbReference>
<dbReference type="InterPro" id="IPR003593">
    <property type="entry name" value="AAA+_ATPase"/>
</dbReference>
<keyword evidence="2" id="KW-0813">Transport</keyword>
<proteinExistence type="inferred from homology"/>
<evidence type="ECO:0000256" key="1">
    <source>
        <dbReference type="ARBA" id="ARBA00005417"/>
    </source>
</evidence>
<dbReference type="PANTHER" id="PTHR43820">
    <property type="entry name" value="HIGH-AFFINITY BRANCHED-CHAIN AMINO ACID TRANSPORT ATP-BINDING PROTEIN LIVF"/>
    <property type="match status" value="1"/>
</dbReference>
<dbReference type="SUPFAM" id="SSF52540">
    <property type="entry name" value="P-loop containing nucleoside triphosphate hydrolases"/>
    <property type="match status" value="1"/>
</dbReference>